<feature type="compositionally biased region" description="Polar residues" evidence="1">
    <location>
        <begin position="202"/>
        <end position="213"/>
    </location>
</feature>
<accession>A0A7J6NAR1</accession>
<feature type="region of interest" description="Disordered" evidence="1">
    <location>
        <begin position="186"/>
        <end position="213"/>
    </location>
</feature>
<evidence type="ECO:0000313" key="2">
    <source>
        <dbReference type="EMBL" id="KAF4680935.1"/>
    </source>
</evidence>
<name>A0A7J6NAR1_PEROL</name>
<evidence type="ECO:0000313" key="3">
    <source>
        <dbReference type="Proteomes" id="UP000541610"/>
    </source>
</evidence>
<dbReference type="EMBL" id="JABANP010000558">
    <property type="protein sequence ID" value="KAF4680935.1"/>
    <property type="molecule type" value="Genomic_DNA"/>
</dbReference>
<feature type="compositionally biased region" description="Basic and acidic residues" evidence="1">
    <location>
        <begin position="191"/>
        <end position="200"/>
    </location>
</feature>
<dbReference type="Proteomes" id="UP000541610">
    <property type="component" value="Unassembled WGS sequence"/>
</dbReference>
<gene>
    <name evidence="2" type="ORF">FOZ60_012772</name>
</gene>
<feature type="compositionally biased region" description="Basic residues" evidence="1">
    <location>
        <begin position="122"/>
        <end position="136"/>
    </location>
</feature>
<evidence type="ECO:0000256" key="1">
    <source>
        <dbReference type="SAM" id="MobiDB-lite"/>
    </source>
</evidence>
<reference evidence="2 3" key="1">
    <citation type="submission" date="2020-04" db="EMBL/GenBank/DDBJ databases">
        <title>Perkinsus olseni comparative genomics.</title>
        <authorList>
            <person name="Bogema D.R."/>
        </authorList>
    </citation>
    <scope>NUCLEOTIDE SEQUENCE [LARGE SCALE GENOMIC DNA]</scope>
    <source>
        <strain evidence="2">00978-12</strain>
    </source>
</reference>
<proteinExistence type="predicted"/>
<protein>
    <submittedName>
        <fullName evidence="2">Uncharacterized protein</fullName>
    </submittedName>
</protein>
<comment type="caution">
    <text evidence="2">The sequence shown here is derived from an EMBL/GenBank/DDBJ whole genome shotgun (WGS) entry which is preliminary data.</text>
</comment>
<feature type="region of interest" description="Disordered" evidence="1">
    <location>
        <begin position="122"/>
        <end position="153"/>
    </location>
</feature>
<sequence>MTLAPVGKHAPNLGAAVDSTWPMLQTPSTGYGVETSAFIDQTPKHPQYTVDDLDWYVLQGEVFSNSARNKSLGLLRFPAQPASSAHSRRCPSARFHLLTRAARVLADRLIVVSSAKSVKKISRASKGLKRSTRRKSAQQVQERSEDTSLAEPHIAIRVGQDPLEASLVRLRLLRDRSRLREVVAEIVPDGMDGKAPERPDAGTSSCSKDGPTS</sequence>
<organism evidence="2 3">
    <name type="scientific">Perkinsus olseni</name>
    <name type="common">Perkinsus atlanticus</name>
    <dbReference type="NCBI Taxonomy" id="32597"/>
    <lineage>
        <taxon>Eukaryota</taxon>
        <taxon>Sar</taxon>
        <taxon>Alveolata</taxon>
        <taxon>Perkinsozoa</taxon>
        <taxon>Perkinsea</taxon>
        <taxon>Perkinsida</taxon>
        <taxon>Perkinsidae</taxon>
        <taxon>Perkinsus</taxon>
    </lineage>
</organism>
<dbReference type="AlphaFoldDB" id="A0A7J6NAR1"/>